<accession>G8XEW4</accession>
<geneLocation type="plasmid" evidence="1 2">
    <name>pSCATT</name>
</geneLocation>
<evidence type="ECO:0000313" key="1">
    <source>
        <dbReference type="EMBL" id="AEW99387.1"/>
    </source>
</evidence>
<accession>F8JM81</accession>
<protein>
    <submittedName>
        <fullName evidence="1">Uncharacterized protein</fullName>
    </submittedName>
</protein>
<organism evidence="1 2">
    <name type="scientific">Streptantibioticus cattleyicolor (strain ATCC 35852 / DSM 46488 / JCM 4925 / NBRC 14057 / NRRL 8057)</name>
    <name type="common">Streptomyces cattleya</name>
    <dbReference type="NCBI Taxonomy" id="1003195"/>
    <lineage>
        <taxon>Bacteria</taxon>
        <taxon>Bacillati</taxon>
        <taxon>Actinomycetota</taxon>
        <taxon>Actinomycetes</taxon>
        <taxon>Kitasatosporales</taxon>
        <taxon>Streptomycetaceae</taxon>
        <taxon>Streptantibioticus</taxon>
    </lineage>
</organism>
<gene>
    <name evidence="1" type="ordered locus">SCATT_p11940</name>
</gene>
<sequence length="77" mass="8914">MGITVRPGWRRYSPRLYRSWDEDGGPLWSVYDRQMGADCALPGTDGGLRLLLFPVPEQADRWLEMCYRAWGRIPVAE</sequence>
<dbReference type="RefSeq" id="WP_014151000.1">
    <property type="nucleotide sequence ID" value="NC_016113.1"/>
</dbReference>
<dbReference type="KEGG" id="sct:SCAT_p0545"/>
<dbReference type="PATRIC" id="fig|1003195.11.peg.526"/>
<dbReference type="OrthoDB" id="3963008at2"/>
<reference evidence="2" key="1">
    <citation type="submission" date="2011-12" db="EMBL/GenBank/DDBJ databases">
        <title>Complete genome sequence of Streptomyces cattleya strain DSM 46488.</title>
        <authorList>
            <person name="Ou H.-Y."/>
            <person name="Li P."/>
            <person name="Zhao C."/>
            <person name="O'Hagan D."/>
            <person name="Deng Z."/>
        </authorList>
    </citation>
    <scope>NUCLEOTIDE SEQUENCE [LARGE SCALE GENOMIC DNA]</scope>
    <source>
        <strain evidence="2">ATCC 35852 / DSM 46488 / JCM 4925 / NBRC 14057 / NRRL 8057</strain>
        <plasmid evidence="2">Plasmid pSCATT</plasmid>
    </source>
</reference>
<keyword evidence="1" id="KW-0614">Plasmid</keyword>
<dbReference type="AlphaFoldDB" id="F8JM81"/>
<dbReference type="Proteomes" id="UP000007842">
    <property type="component" value="Plasmid pSCATT"/>
</dbReference>
<dbReference type="EMBL" id="CP003229">
    <property type="protein sequence ID" value="AEW99387.1"/>
    <property type="molecule type" value="Genomic_DNA"/>
</dbReference>
<evidence type="ECO:0000313" key="2">
    <source>
        <dbReference type="Proteomes" id="UP000007842"/>
    </source>
</evidence>
<name>F8JM81_STREN</name>
<proteinExistence type="predicted"/>
<dbReference type="KEGG" id="scy:SCATT_p11940"/>
<keyword evidence="2" id="KW-1185">Reference proteome</keyword>
<dbReference type="HOGENOM" id="CLU_2636400_0_0_11"/>